<comment type="caution">
    <text evidence="1">The sequence shown here is derived from an EMBL/GenBank/DDBJ whole genome shotgun (WGS) entry which is preliminary data.</text>
</comment>
<accession>A0A1J9QUI7</accession>
<evidence type="ECO:0000313" key="1">
    <source>
        <dbReference type="EMBL" id="OJD19871.1"/>
    </source>
</evidence>
<gene>
    <name evidence="1" type="ORF">AJ78_00231</name>
</gene>
<evidence type="ECO:0000313" key="2">
    <source>
        <dbReference type="Proteomes" id="UP000182235"/>
    </source>
</evidence>
<keyword evidence="2" id="KW-1185">Reference proteome</keyword>
<sequence>MRRCGEITGFEEITHLYNLRYAGASSVSVFLKMEVIFGTEEPRKRQEDEMAQTRTRISRIKQVGIRRLEMTIILEMWHMLLHKPRKEQQHKPEACQKLVVAGSVAEGWAYATALPCAAALAYATILAYATALCPVP</sequence>
<dbReference type="AlphaFoldDB" id="A0A1J9QUI7"/>
<dbReference type="EMBL" id="LGRN01000003">
    <property type="protein sequence ID" value="OJD19871.1"/>
    <property type="molecule type" value="Genomic_DNA"/>
</dbReference>
<name>A0A1J9QUI7_9EURO</name>
<protein>
    <submittedName>
        <fullName evidence="1">Uncharacterized protein</fullName>
    </submittedName>
</protein>
<proteinExistence type="predicted"/>
<reference evidence="1 2" key="1">
    <citation type="submission" date="2015-07" db="EMBL/GenBank/DDBJ databases">
        <title>Emmonsia species relationships and genome sequence.</title>
        <authorList>
            <consortium name="The Broad Institute Genomics Platform"/>
            <person name="Cuomo C.A."/>
            <person name="Munoz J.F."/>
            <person name="Imamovic A."/>
            <person name="Priest M.E."/>
            <person name="Young S."/>
            <person name="Clay O.K."/>
            <person name="McEwen J.G."/>
        </authorList>
    </citation>
    <scope>NUCLEOTIDE SEQUENCE [LARGE SCALE GENOMIC DNA]</scope>
    <source>
        <strain evidence="1 2">UAMH 9510</strain>
    </source>
</reference>
<dbReference type="Proteomes" id="UP000182235">
    <property type="component" value="Unassembled WGS sequence"/>
</dbReference>
<dbReference type="VEuPathDB" id="FungiDB:AJ78_00231"/>
<organism evidence="1 2">
    <name type="scientific">Emergomyces pasteurianus Ep9510</name>
    <dbReference type="NCBI Taxonomy" id="1447872"/>
    <lineage>
        <taxon>Eukaryota</taxon>
        <taxon>Fungi</taxon>
        <taxon>Dikarya</taxon>
        <taxon>Ascomycota</taxon>
        <taxon>Pezizomycotina</taxon>
        <taxon>Eurotiomycetes</taxon>
        <taxon>Eurotiomycetidae</taxon>
        <taxon>Onygenales</taxon>
        <taxon>Ajellomycetaceae</taxon>
        <taxon>Emergomyces</taxon>
    </lineage>
</organism>